<dbReference type="EMBL" id="JACIJK010000016">
    <property type="protein sequence ID" value="MBB5716863.1"/>
    <property type="molecule type" value="Genomic_DNA"/>
</dbReference>
<comment type="caution">
    <text evidence="2">The sequence shown here is derived from an EMBL/GenBank/DDBJ whole genome shotgun (WGS) entry which is preliminary data.</text>
</comment>
<feature type="signal peptide" evidence="1">
    <location>
        <begin position="1"/>
        <end position="22"/>
    </location>
</feature>
<feature type="chain" id="PRO_5030559260" evidence="1">
    <location>
        <begin position="23"/>
        <end position="236"/>
    </location>
</feature>
<proteinExistence type="predicted"/>
<evidence type="ECO:0000256" key="1">
    <source>
        <dbReference type="SAM" id="SignalP"/>
    </source>
</evidence>
<dbReference type="Proteomes" id="UP000546200">
    <property type="component" value="Unassembled WGS sequence"/>
</dbReference>
<name>A0A7W9BH11_9SPHN</name>
<dbReference type="Gene3D" id="2.40.160.20">
    <property type="match status" value="1"/>
</dbReference>
<evidence type="ECO:0000313" key="3">
    <source>
        <dbReference type="Proteomes" id="UP000546200"/>
    </source>
</evidence>
<dbReference type="AlphaFoldDB" id="A0A7W9BH11"/>
<protein>
    <submittedName>
        <fullName evidence="2">Opacity protein-like surface antigen</fullName>
    </submittedName>
</protein>
<dbReference type="SUPFAM" id="SSF56925">
    <property type="entry name" value="OMPA-like"/>
    <property type="match status" value="1"/>
</dbReference>
<keyword evidence="1" id="KW-0732">Signal</keyword>
<dbReference type="RefSeq" id="WP_184060499.1">
    <property type="nucleotide sequence ID" value="NZ_JACIJK010000016.1"/>
</dbReference>
<accession>A0A7W9BH11</accession>
<organism evidence="2 3">
    <name type="scientific">Sphingomonas aerophila</name>
    <dbReference type="NCBI Taxonomy" id="1344948"/>
    <lineage>
        <taxon>Bacteria</taxon>
        <taxon>Pseudomonadati</taxon>
        <taxon>Pseudomonadota</taxon>
        <taxon>Alphaproteobacteria</taxon>
        <taxon>Sphingomonadales</taxon>
        <taxon>Sphingomonadaceae</taxon>
        <taxon>Sphingomonas</taxon>
    </lineage>
</organism>
<reference evidence="2 3" key="1">
    <citation type="submission" date="2020-08" db="EMBL/GenBank/DDBJ databases">
        <title>Genomic Encyclopedia of Type Strains, Phase IV (KMG-IV): sequencing the most valuable type-strain genomes for metagenomic binning, comparative biology and taxonomic classification.</title>
        <authorList>
            <person name="Goeker M."/>
        </authorList>
    </citation>
    <scope>NUCLEOTIDE SEQUENCE [LARGE SCALE GENOMIC DNA]</scope>
    <source>
        <strain evidence="2 3">DSM 100044</strain>
    </source>
</reference>
<keyword evidence="3" id="KW-1185">Reference proteome</keyword>
<evidence type="ECO:0000313" key="2">
    <source>
        <dbReference type="EMBL" id="MBB5716863.1"/>
    </source>
</evidence>
<sequence>MIIPVRALMSAACFAFAAPAYAQDISTGTAQEGSTTDRAPSDGSGLYVAVGGGLVLSERLRTNAGVSAKLDDGFLGLAAIGGRVGPFRAELEGSYRRASVDSATGFGLRALGTGRVSALSGMGNLYLEPSLGLGAIRPYFGGGVGASRFRARDVGAVGLPVSALPRSLGTVSGSKTVFAYQAMAGLSGPVTDRVTASFGYRYFATPSADLSAPLVGSVRVRGLRSHGIEAGLRFGF</sequence>
<dbReference type="InterPro" id="IPR011250">
    <property type="entry name" value="OMP/PagP_B-barrel"/>
</dbReference>
<gene>
    <name evidence="2" type="ORF">FHS94_003735</name>
</gene>